<evidence type="ECO:0000256" key="8">
    <source>
        <dbReference type="ARBA" id="ARBA00023237"/>
    </source>
</evidence>
<dbReference type="Pfam" id="PF17243">
    <property type="entry name" value="POTRA_TamA_1"/>
    <property type="match status" value="1"/>
</dbReference>
<proteinExistence type="inferred from homology"/>
<feature type="domain" description="Bacterial surface antigen (D15)" evidence="11">
    <location>
        <begin position="361"/>
        <end position="581"/>
    </location>
</feature>
<evidence type="ECO:0000256" key="4">
    <source>
        <dbReference type="ARBA" id="ARBA00022452"/>
    </source>
</evidence>
<dbReference type="PANTHER" id="PTHR12815:SF47">
    <property type="entry name" value="TRANSLOCATION AND ASSEMBLY MODULE SUBUNIT TAMA"/>
    <property type="match status" value="1"/>
</dbReference>
<evidence type="ECO:0000259" key="11">
    <source>
        <dbReference type="Pfam" id="PF01103"/>
    </source>
</evidence>
<evidence type="ECO:0000259" key="12">
    <source>
        <dbReference type="Pfam" id="PF17243"/>
    </source>
</evidence>
<dbReference type="InterPro" id="IPR039910">
    <property type="entry name" value="D15-like"/>
</dbReference>
<evidence type="ECO:0000256" key="9">
    <source>
        <dbReference type="ARBA" id="ARBA00033063"/>
    </source>
</evidence>
<dbReference type="Proteomes" id="UP000095401">
    <property type="component" value="Chromosome"/>
</dbReference>
<keyword evidence="6" id="KW-0732">Signal</keyword>
<sequence length="584" mass="64115">MSIRTKARGFTTALLLILLLFYVQTVWSAGANNVEIIGLSDPLLANAQAHLTNIDLGCNAPRWQAETTLTQAHRAVRTALEAMGYYQPTIASTLERVGACWQIHLDVKPGTPIQITAISLILAGSGKQDKGLQALIADSGLHIGQVLNQGDYTALKQRLEGYTHEHGYFDARFTEHRILVDPATHSAQIRLSLNTGSRYVFGQTMLDIHSLNPSLVKGFLAYHPGEPYNANAVIESQSALVASGYFDSVRLQTQSRERAHGEVPMRLSTTPARRYQLLAGAGYSTDTGPALRLDFRNHRVNRAGHRYALNLQLARIQSQATARYEIPLANPRTDWLTLETGYQYQNTLAAQTRTWKFGATRTHLLADNWLRRISLEYLNENSTVAGTTLSGHFLIPGIGYSRTLADAPIYPQRGWSIDARLRGAARSVISTESFVQARLDIHAIAPLFGGRILTRAALGATAVDNVSSLPATLRFFAGGARSVRGYAYQSLGPTDAQGVIVGGRYLAVGSLEYDHHLTGQFYWATFYDVGNAFDTWPFTLRRGVGIGLRWHSPLGPIRLDLATPLNPLPGASRFVIQVSMGPEL</sequence>
<evidence type="ECO:0000256" key="3">
    <source>
        <dbReference type="ARBA" id="ARBA00015419"/>
    </source>
</evidence>
<evidence type="ECO:0000313" key="14">
    <source>
        <dbReference type="Proteomes" id="UP000095401"/>
    </source>
</evidence>
<dbReference type="EMBL" id="CP017415">
    <property type="protein sequence ID" value="AOU98536.1"/>
    <property type="molecule type" value="Genomic_DNA"/>
</dbReference>
<feature type="domain" description="TamA POTRA" evidence="12">
    <location>
        <begin position="34"/>
        <end position="109"/>
    </location>
</feature>
<dbReference type="GO" id="GO:0009306">
    <property type="term" value="P:protein secretion"/>
    <property type="evidence" value="ECO:0007669"/>
    <property type="project" value="TreeGrafter"/>
</dbReference>
<gene>
    <name evidence="13" type="ORF">BI364_11725</name>
</gene>
<dbReference type="RefSeq" id="WP_070078896.1">
    <property type="nucleotide sequence ID" value="NZ_CP017415.1"/>
</dbReference>
<comment type="subunit">
    <text evidence="10">Interacts with TamB to form the translocation and assembly module (TAM).</text>
</comment>
<reference evidence="14" key="1">
    <citation type="submission" date="2016-09" db="EMBL/GenBank/DDBJ databases">
        <title>Acidihalobacter prosperus F5.</title>
        <authorList>
            <person name="Khaleque H.N."/>
            <person name="Ramsay J.P."/>
            <person name="Kaksonen A.H."/>
            <person name="Boxall N.J."/>
            <person name="Watkin E.L.J."/>
        </authorList>
    </citation>
    <scope>NUCLEOTIDE SEQUENCE [LARGE SCALE GENOMIC DNA]</scope>
    <source>
        <strain evidence="14">F5</strain>
    </source>
</reference>
<dbReference type="Pfam" id="PF01103">
    <property type="entry name" value="Omp85"/>
    <property type="match status" value="1"/>
</dbReference>
<evidence type="ECO:0000313" key="13">
    <source>
        <dbReference type="EMBL" id="AOU98536.1"/>
    </source>
</evidence>
<evidence type="ECO:0000256" key="6">
    <source>
        <dbReference type="ARBA" id="ARBA00022729"/>
    </source>
</evidence>
<keyword evidence="7" id="KW-0472">Membrane</keyword>
<keyword evidence="5" id="KW-0812">Transmembrane</keyword>
<dbReference type="KEGG" id="aprs:BI364_11725"/>
<keyword evidence="4" id="KW-1134">Transmembrane beta strand</keyword>
<dbReference type="InterPro" id="IPR000184">
    <property type="entry name" value="Bac_surfAg_D15"/>
</dbReference>
<evidence type="ECO:0000256" key="5">
    <source>
        <dbReference type="ARBA" id="ARBA00022692"/>
    </source>
</evidence>
<comment type="similarity">
    <text evidence="2">Belongs to the TamA family.</text>
</comment>
<evidence type="ECO:0000256" key="1">
    <source>
        <dbReference type="ARBA" id="ARBA00004442"/>
    </source>
</evidence>
<keyword evidence="14" id="KW-1185">Reference proteome</keyword>
<accession>A0A1D8IQ25</accession>
<name>A0A1D8IQ25_9GAMM</name>
<dbReference type="InterPro" id="IPR035243">
    <property type="entry name" value="TamA_POTRA_Dom_1"/>
</dbReference>
<dbReference type="PANTHER" id="PTHR12815">
    <property type="entry name" value="SORTING AND ASSEMBLY MACHINERY SAMM50 PROTEIN FAMILY MEMBER"/>
    <property type="match status" value="1"/>
</dbReference>
<dbReference type="Gene3D" id="3.10.20.310">
    <property type="entry name" value="membrane protein fhac"/>
    <property type="match status" value="3"/>
</dbReference>
<organism evidence="13 14">
    <name type="scientific">Acidihalobacter yilgarnensis</name>
    <dbReference type="NCBI Taxonomy" id="2819280"/>
    <lineage>
        <taxon>Bacteria</taxon>
        <taxon>Pseudomonadati</taxon>
        <taxon>Pseudomonadota</taxon>
        <taxon>Gammaproteobacteria</taxon>
        <taxon>Chromatiales</taxon>
        <taxon>Ectothiorhodospiraceae</taxon>
        <taxon>Acidihalobacter</taxon>
    </lineage>
</organism>
<comment type="subcellular location">
    <subcellularLocation>
        <location evidence="1">Cell outer membrane</location>
    </subcellularLocation>
</comment>
<keyword evidence="8" id="KW-0998">Cell outer membrane</keyword>
<dbReference type="GO" id="GO:0097347">
    <property type="term" value="C:TAM protein secretion complex"/>
    <property type="evidence" value="ECO:0007669"/>
    <property type="project" value="TreeGrafter"/>
</dbReference>
<protein>
    <recommendedName>
        <fullName evidence="3">Translocation and assembly module subunit TamA</fullName>
    </recommendedName>
    <alternativeName>
        <fullName evidence="9">Autotransporter assembly factor TamA</fullName>
    </alternativeName>
</protein>
<dbReference type="Gene3D" id="2.40.160.50">
    <property type="entry name" value="membrane protein fhac: a member of the omp85/tpsb transporter family"/>
    <property type="match status" value="1"/>
</dbReference>
<evidence type="ECO:0000256" key="2">
    <source>
        <dbReference type="ARBA" id="ARBA00010248"/>
    </source>
</evidence>
<dbReference type="GO" id="GO:0009279">
    <property type="term" value="C:cell outer membrane"/>
    <property type="evidence" value="ECO:0007669"/>
    <property type="project" value="UniProtKB-SubCell"/>
</dbReference>
<evidence type="ECO:0000256" key="10">
    <source>
        <dbReference type="ARBA" id="ARBA00093548"/>
    </source>
</evidence>
<dbReference type="AlphaFoldDB" id="A0A1D8IQ25"/>
<evidence type="ECO:0000256" key="7">
    <source>
        <dbReference type="ARBA" id="ARBA00023136"/>
    </source>
</evidence>